<evidence type="ECO:0000256" key="1">
    <source>
        <dbReference type="SAM" id="SignalP"/>
    </source>
</evidence>
<dbReference type="eggNOG" id="ENOG5032RTQ">
    <property type="taxonomic scope" value="Bacteria"/>
</dbReference>
<keyword evidence="3" id="KW-1185">Reference proteome</keyword>
<keyword evidence="1" id="KW-0732">Signal</keyword>
<feature type="signal peptide" evidence="1">
    <location>
        <begin position="1"/>
        <end position="31"/>
    </location>
</feature>
<dbReference type="Proteomes" id="UP000003835">
    <property type="component" value="Unassembled WGS sequence"/>
</dbReference>
<evidence type="ECO:0008006" key="4">
    <source>
        <dbReference type="Google" id="ProtNLM"/>
    </source>
</evidence>
<name>B4VP48_9CYAN</name>
<sequence>MKQELRLAQSVLSFAAPLVTSSVLLVSPSLAATFASAEANVFLENFSQSPDYSTVSAKTNTVTMTPVSSVLDADEGENASSASTGDSVTAIAQADSLFFTNPPAFATNTTVSNAFGDQENFFGFAKSEASVIGGFLLNPAPNSTESFSFDFTAFFNLATSGEKSTAAVDISLVVLGGTDPNPANQTVFDFFSVSGELNSLGEDDLFSVDASDNFTLNTFLPSGDFGVDIEEESADLLAMGSYQRQFDRPTYLTFVETKETKATVQAPEPASTLALVIFGGWLGLGGRSISMGCRSRRRIL</sequence>
<protein>
    <recommendedName>
        <fullName evidence="4">PEP-CTERM exosortase interaction domain protein</fullName>
    </recommendedName>
</protein>
<dbReference type="RefSeq" id="WP_006100296.1">
    <property type="nucleotide sequence ID" value="NZ_DS989846.1"/>
</dbReference>
<reference evidence="2 3" key="1">
    <citation type="submission" date="2008-07" db="EMBL/GenBank/DDBJ databases">
        <authorList>
            <person name="Tandeau de Marsac N."/>
            <person name="Ferriera S."/>
            <person name="Johnson J."/>
            <person name="Kravitz S."/>
            <person name="Beeson K."/>
            <person name="Sutton G."/>
            <person name="Rogers Y.-H."/>
            <person name="Friedman R."/>
            <person name="Frazier M."/>
            <person name="Venter J.C."/>
        </authorList>
    </citation>
    <scope>NUCLEOTIDE SEQUENCE [LARGE SCALE GENOMIC DNA]</scope>
    <source>
        <strain evidence="2 3">PCC 7420</strain>
    </source>
</reference>
<evidence type="ECO:0000313" key="2">
    <source>
        <dbReference type="EMBL" id="EDX76568.1"/>
    </source>
</evidence>
<gene>
    <name evidence="2" type="ORF">MC7420_4824</name>
</gene>
<proteinExistence type="predicted"/>
<feature type="chain" id="PRO_5002825653" description="PEP-CTERM exosortase interaction domain protein" evidence="1">
    <location>
        <begin position="32"/>
        <end position="300"/>
    </location>
</feature>
<organism evidence="2 3">
    <name type="scientific">Coleofasciculus chthonoplastes PCC 7420</name>
    <dbReference type="NCBI Taxonomy" id="118168"/>
    <lineage>
        <taxon>Bacteria</taxon>
        <taxon>Bacillati</taxon>
        <taxon>Cyanobacteriota</taxon>
        <taxon>Cyanophyceae</taxon>
        <taxon>Coleofasciculales</taxon>
        <taxon>Coleofasciculaceae</taxon>
        <taxon>Coleofasciculus</taxon>
    </lineage>
</organism>
<dbReference type="AlphaFoldDB" id="B4VP48"/>
<dbReference type="HOGENOM" id="CLU_077661_0_0_3"/>
<dbReference type="EMBL" id="DS989846">
    <property type="protein sequence ID" value="EDX76568.1"/>
    <property type="molecule type" value="Genomic_DNA"/>
</dbReference>
<accession>B4VP48</accession>
<evidence type="ECO:0000313" key="3">
    <source>
        <dbReference type="Proteomes" id="UP000003835"/>
    </source>
</evidence>